<feature type="compositionally biased region" description="Low complexity" evidence="6">
    <location>
        <begin position="253"/>
        <end position="266"/>
    </location>
</feature>
<feature type="domain" description="NAC" evidence="7">
    <location>
        <begin position="21"/>
        <end position="182"/>
    </location>
</feature>
<keyword evidence="3" id="KW-0238">DNA-binding</keyword>
<dbReference type="GO" id="GO:0048316">
    <property type="term" value="P:seed development"/>
    <property type="evidence" value="ECO:0007669"/>
    <property type="project" value="UniProtKB-ARBA"/>
</dbReference>
<keyword evidence="2" id="KW-0805">Transcription regulation</keyword>
<proteinExistence type="predicted"/>
<dbReference type="SUPFAM" id="SSF101941">
    <property type="entry name" value="NAC domain"/>
    <property type="match status" value="1"/>
</dbReference>
<evidence type="ECO:0000256" key="3">
    <source>
        <dbReference type="ARBA" id="ARBA00023125"/>
    </source>
</evidence>
<feature type="region of interest" description="Disordered" evidence="6">
    <location>
        <begin position="1"/>
        <end position="21"/>
    </location>
</feature>
<dbReference type="Pfam" id="PF02365">
    <property type="entry name" value="NAM"/>
    <property type="match status" value="1"/>
</dbReference>
<dbReference type="EMBL" id="JAXQNO010000017">
    <property type="protein sequence ID" value="KAK4778628.1"/>
    <property type="molecule type" value="Genomic_DNA"/>
</dbReference>
<keyword evidence="5" id="KW-0539">Nucleus</keyword>
<dbReference type="Gene3D" id="2.170.150.80">
    <property type="entry name" value="NAC domain"/>
    <property type="match status" value="1"/>
</dbReference>
<dbReference type="PANTHER" id="PTHR31719">
    <property type="entry name" value="NAC TRANSCRIPTION FACTOR 56"/>
    <property type="match status" value="1"/>
</dbReference>
<evidence type="ECO:0000256" key="1">
    <source>
        <dbReference type="ARBA" id="ARBA00004123"/>
    </source>
</evidence>
<dbReference type="InterPro" id="IPR003441">
    <property type="entry name" value="NAC-dom"/>
</dbReference>
<dbReference type="InterPro" id="IPR036093">
    <property type="entry name" value="NAC_dom_sf"/>
</dbReference>
<evidence type="ECO:0000313" key="9">
    <source>
        <dbReference type="Proteomes" id="UP001346149"/>
    </source>
</evidence>
<evidence type="ECO:0000259" key="7">
    <source>
        <dbReference type="PROSITE" id="PS51005"/>
    </source>
</evidence>
<protein>
    <recommendedName>
        <fullName evidence="7">NAC domain-containing protein</fullName>
    </recommendedName>
</protein>
<dbReference type="GO" id="GO:0005634">
    <property type="term" value="C:nucleus"/>
    <property type="evidence" value="ECO:0007669"/>
    <property type="project" value="UniProtKB-SubCell"/>
</dbReference>
<feature type="region of interest" description="Disordered" evidence="6">
    <location>
        <begin position="247"/>
        <end position="278"/>
    </location>
</feature>
<comment type="subcellular location">
    <subcellularLocation>
        <location evidence="1">Nucleus</location>
    </subcellularLocation>
</comment>
<reference evidence="8 9" key="1">
    <citation type="journal article" date="2023" name="Hortic Res">
        <title>Pangenome of water caltrop reveals structural variations and asymmetric subgenome divergence after allopolyploidization.</title>
        <authorList>
            <person name="Zhang X."/>
            <person name="Chen Y."/>
            <person name="Wang L."/>
            <person name="Yuan Y."/>
            <person name="Fang M."/>
            <person name="Shi L."/>
            <person name="Lu R."/>
            <person name="Comes H.P."/>
            <person name="Ma Y."/>
            <person name="Chen Y."/>
            <person name="Huang G."/>
            <person name="Zhou Y."/>
            <person name="Zheng Z."/>
            <person name="Qiu Y."/>
        </authorList>
    </citation>
    <scope>NUCLEOTIDE SEQUENCE [LARGE SCALE GENOMIC DNA]</scope>
    <source>
        <strain evidence="8">F231</strain>
    </source>
</reference>
<comment type="caution">
    <text evidence="8">The sequence shown here is derived from an EMBL/GenBank/DDBJ whole genome shotgun (WGS) entry which is preliminary data.</text>
</comment>
<evidence type="ECO:0000256" key="6">
    <source>
        <dbReference type="SAM" id="MobiDB-lite"/>
    </source>
</evidence>
<evidence type="ECO:0000313" key="8">
    <source>
        <dbReference type="EMBL" id="KAK4778628.1"/>
    </source>
</evidence>
<dbReference type="PROSITE" id="PS51005">
    <property type="entry name" value="NAC"/>
    <property type="match status" value="1"/>
</dbReference>
<dbReference type="GO" id="GO:0043565">
    <property type="term" value="F:sequence-specific DNA binding"/>
    <property type="evidence" value="ECO:0007669"/>
    <property type="project" value="UniProtKB-ARBA"/>
</dbReference>
<dbReference type="Proteomes" id="UP001346149">
    <property type="component" value="Unassembled WGS sequence"/>
</dbReference>
<dbReference type="PANTHER" id="PTHR31719:SF148">
    <property type="entry name" value="NAC TRANSCRIPTION FACTOR 25"/>
    <property type="match status" value="1"/>
</dbReference>
<evidence type="ECO:0000256" key="4">
    <source>
        <dbReference type="ARBA" id="ARBA00023163"/>
    </source>
</evidence>
<evidence type="ECO:0000256" key="5">
    <source>
        <dbReference type="ARBA" id="ARBA00023242"/>
    </source>
</evidence>
<feature type="compositionally biased region" description="Polar residues" evidence="6">
    <location>
        <begin position="1"/>
        <end position="11"/>
    </location>
</feature>
<dbReference type="GO" id="GO:0006355">
    <property type="term" value="P:regulation of DNA-templated transcription"/>
    <property type="evidence" value="ECO:0007669"/>
    <property type="project" value="InterPro"/>
</dbReference>
<organism evidence="8 9">
    <name type="scientific">Trapa natans</name>
    <name type="common">Water chestnut</name>
    <dbReference type="NCBI Taxonomy" id="22666"/>
    <lineage>
        <taxon>Eukaryota</taxon>
        <taxon>Viridiplantae</taxon>
        <taxon>Streptophyta</taxon>
        <taxon>Embryophyta</taxon>
        <taxon>Tracheophyta</taxon>
        <taxon>Spermatophyta</taxon>
        <taxon>Magnoliopsida</taxon>
        <taxon>eudicotyledons</taxon>
        <taxon>Gunneridae</taxon>
        <taxon>Pentapetalae</taxon>
        <taxon>rosids</taxon>
        <taxon>malvids</taxon>
        <taxon>Myrtales</taxon>
        <taxon>Lythraceae</taxon>
        <taxon>Trapa</taxon>
    </lineage>
</organism>
<gene>
    <name evidence="8" type="ORF">SAY86_006156</name>
</gene>
<name>A0AAN7L988_TRANT</name>
<dbReference type="FunFam" id="2.170.150.80:FF:000005">
    <property type="entry name" value="NAC transcription factor 56"/>
    <property type="match status" value="1"/>
</dbReference>
<dbReference type="AlphaFoldDB" id="A0AAN7L988"/>
<sequence length="314" mass="34822">MESTDPSAAVTQLQPQLQPQLPPGFRFHPTDEELIVHYLKKKAISSPLSVSIIADVDIYKFDPWELPAKAAYGEQEWYFFSPRDRKYPNGARPNRAATSGYWKATGTDKPILSSSGNQKVGVKKALVFYGGKPPKGIKTNWIMHEYRLMENKVINKPPGYDFRNKTNSLRLDDWVLCRIYKKGGTHGSVDRGKDDDVIESIGPQPPLMTGGGCHQGLRLQGLPRPVPATTSYAPVFNNGQMFEGMVSSTGTGSSCPSLMPSLPLRSKQPSEGNNSGSIPSLFRQITASPSMGFIDDRTIFRQPPYHLPGFNWYA</sequence>
<keyword evidence="9" id="KW-1185">Reference proteome</keyword>
<evidence type="ECO:0000256" key="2">
    <source>
        <dbReference type="ARBA" id="ARBA00023015"/>
    </source>
</evidence>
<keyword evidence="4" id="KW-0804">Transcription</keyword>
<feature type="compositionally biased region" description="Polar residues" evidence="6">
    <location>
        <begin position="267"/>
        <end position="278"/>
    </location>
</feature>
<accession>A0AAN7L988</accession>